<name>M1PYX4_METMZ</name>
<evidence type="ECO:0000313" key="1">
    <source>
        <dbReference type="EMBL" id="AGF97546.1"/>
    </source>
</evidence>
<reference evidence="1 2" key="1">
    <citation type="journal article" date="2013" name="Genome Announc.">
        <title>Complete Genome of a Methanosarcina mazei Strain Isolated from Sediment Samples from an Amazonian Flooded Area.</title>
        <authorList>
            <person name="Assis das Gracas D."/>
            <person name="Thiago Juca Ramos R."/>
            <person name="Vieira Araujo A.C."/>
            <person name="Zahlouth R."/>
            <person name="Ribeiro Carneiro A."/>
            <person name="Souza Lopes T."/>
            <person name="Azevedo Barauna R."/>
            <person name="Azevedo V."/>
            <person name="Cruz Schneider M.P."/>
            <person name="Pellizari V.H."/>
            <person name="Silva A."/>
        </authorList>
    </citation>
    <scope>NUCLEOTIDE SEQUENCE [LARGE SCALE GENOMIC DNA]</scope>
    <source>
        <strain evidence="1 2">Tuc01</strain>
    </source>
</reference>
<organism evidence="1 2">
    <name type="scientific">Methanosarcina mazei Tuc01</name>
    <dbReference type="NCBI Taxonomy" id="1236903"/>
    <lineage>
        <taxon>Archaea</taxon>
        <taxon>Methanobacteriati</taxon>
        <taxon>Methanobacteriota</taxon>
        <taxon>Stenosarchaea group</taxon>
        <taxon>Methanomicrobia</taxon>
        <taxon>Methanosarcinales</taxon>
        <taxon>Methanosarcinaceae</taxon>
        <taxon>Methanosarcina</taxon>
    </lineage>
</organism>
<protein>
    <submittedName>
        <fullName evidence="1">Uncharacterized protein</fullName>
    </submittedName>
</protein>
<dbReference type="AlphaFoldDB" id="M1PYX4"/>
<accession>M1PYX4</accession>
<gene>
    <name evidence="1" type="ORF">MmTuc01_2220</name>
</gene>
<dbReference type="BioCyc" id="MMAZ1236903:G139K-2127-MONOMER"/>
<evidence type="ECO:0000313" key="2">
    <source>
        <dbReference type="Proteomes" id="UP000011718"/>
    </source>
</evidence>
<dbReference type="KEGG" id="mmaz:MmTuc01_2220"/>
<sequence>MRNNFFGMNSKEFFYSFNFSLYFLPKIDTLRYIILNSYPKIDY</sequence>
<dbReference type="Proteomes" id="UP000011718">
    <property type="component" value="Chromosome"/>
</dbReference>
<dbReference type="HOGENOM" id="CLU_3227836_0_0_2"/>
<proteinExistence type="predicted"/>
<dbReference type="EMBL" id="CP004144">
    <property type="protein sequence ID" value="AGF97546.1"/>
    <property type="molecule type" value="Genomic_DNA"/>
</dbReference>